<evidence type="ECO:0000256" key="1">
    <source>
        <dbReference type="SAM" id="MobiDB-lite"/>
    </source>
</evidence>
<dbReference type="KEGG" id="pbn:PADG_07290"/>
<feature type="region of interest" description="Disordered" evidence="1">
    <location>
        <begin position="795"/>
        <end position="828"/>
    </location>
</feature>
<dbReference type="AlphaFoldDB" id="C1GJ54"/>
<dbReference type="OMA" id="IFDIEWR"/>
<dbReference type="RefSeq" id="XP_010762661.1">
    <property type="nucleotide sequence ID" value="XM_010764359.1"/>
</dbReference>
<gene>
    <name evidence="3" type="ORF">PADG_07290</name>
</gene>
<evidence type="ECO:0000256" key="2">
    <source>
        <dbReference type="SAM" id="Phobius"/>
    </source>
</evidence>
<feature type="transmembrane region" description="Helical" evidence="2">
    <location>
        <begin position="6"/>
        <end position="24"/>
    </location>
</feature>
<dbReference type="VEuPathDB" id="FungiDB:PADG_07290"/>
<dbReference type="GeneID" id="22585812"/>
<dbReference type="HOGENOM" id="CLU_009663_0_0_1"/>
<evidence type="ECO:0000313" key="4">
    <source>
        <dbReference type="Proteomes" id="UP000001628"/>
    </source>
</evidence>
<proteinExistence type="predicted"/>
<keyword evidence="4" id="KW-1185">Reference proteome</keyword>
<dbReference type="Proteomes" id="UP000001628">
    <property type="component" value="Unassembled WGS sequence"/>
</dbReference>
<keyword evidence="2" id="KW-0812">Transmembrane</keyword>
<feature type="transmembrane region" description="Helical" evidence="2">
    <location>
        <begin position="695"/>
        <end position="719"/>
    </location>
</feature>
<keyword evidence="2" id="KW-0472">Membrane</keyword>
<protein>
    <submittedName>
        <fullName evidence="3">Uncharacterized protein</fullName>
    </submittedName>
</protein>
<organism evidence="3 4">
    <name type="scientific">Paracoccidioides brasiliensis (strain Pb18)</name>
    <dbReference type="NCBI Taxonomy" id="502780"/>
    <lineage>
        <taxon>Eukaryota</taxon>
        <taxon>Fungi</taxon>
        <taxon>Dikarya</taxon>
        <taxon>Ascomycota</taxon>
        <taxon>Pezizomycotina</taxon>
        <taxon>Eurotiomycetes</taxon>
        <taxon>Eurotiomycetidae</taxon>
        <taxon>Onygenales</taxon>
        <taxon>Ajellomycetaceae</taxon>
        <taxon>Paracoccidioides</taxon>
    </lineage>
</organism>
<sequence>MVALTIGYVSGIIAAGIFLLQHFIPTATSLILTALLRDENTAATWTQVGRALHSTYWPIFVGAESATSGPISRIVQLEALIRPLTLGIVAIAAIVTPLGLYDTIVPAESTTLQPFQYSQDTSPFGFGTPPRSALGFNRFCGARGYIACPGSDVVVEPNKNGTQRLPNGYDARIPPRVMETFQSGLKSLPPTVSSIFDIEWRSYGIQFDEKVNNGSKYLVGAYRQAGILALSDAYNIVEGLVVDAKEGGIGFRNHTTPSPLPHGSEWSEDLLFVEPYTECVDTNITMDFKISLSPGSPLEDLVLTDRGGFVNLNTTYPQYDRNDTQANPDLFGRAYKAAFLNNVLTMVYLNVTNPRTEDLKPYSYLKSEMGKTFPMDGNLVIDYDKLLTTQTWGKFLNLRSRLSNSTYNRTGSGDDYANPFDLTTDNFTTISTICQGAGNSDYANITNIGVACGMVFGAARRGDGSRSLVFEPGTAWTVPLYSCASASRALIKTVDFRFNGTDGLKSLSIRDIRDKTYTRDEEKPLWGVEHTEKSLNDVLPLWGLVSDEYKGKKDISVLRKEWLWLPGFTGRFGTSPVGYSNLPGMYFHTGGFQTAYDISSSPPSGVSDYSGETNIAMYSKWQGWSEKAGTTAKIINLVWTDVTANAVVGTKGWISRQTLAKRASDDNASPQPAKGDLREVPVFVFQSRIKYNLRFAIPAFIAVLFTLMIGSTTCLLCLFGRARPSRMRKHIFNTSAGRIMAAFVYPNQVDPQAPAKIWNKAVGFKKVAVDGPIPRPTDPVSMGKLENTTASHMETPLLKDGNMGDRMPPPSPGITSLGQPHAYIPYNS</sequence>
<dbReference type="OrthoDB" id="3034003at2759"/>
<dbReference type="eggNOG" id="ENOG502RYID">
    <property type="taxonomic scope" value="Eukaryota"/>
</dbReference>
<name>C1GJ54_PARBD</name>
<keyword evidence="2" id="KW-1133">Transmembrane helix</keyword>
<reference evidence="3 4" key="1">
    <citation type="journal article" date="2011" name="PLoS Genet.">
        <title>Comparative genomic analysis of human fungal pathogens causing paracoccidioidomycosis.</title>
        <authorList>
            <person name="Desjardins C.A."/>
            <person name="Champion M.D."/>
            <person name="Holder J.W."/>
            <person name="Muszewska A."/>
            <person name="Goldberg J."/>
            <person name="Bailao A.M."/>
            <person name="Brigido M.M."/>
            <person name="Ferreira M.E."/>
            <person name="Garcia A.M."/>
            <person name="Grynberg M."/>
            <person name="Gujja S."/>
            <person name="Heiman D.I."/>
            <person name="Henn M.R."/>
            <person name="Kodira C.D."/>
            <person name="Leon-Narvaez H."/>
            <person name="Longo L.V."/>
            <person name="Ma L.J."/>
            <person name="Malavazi I."/>
            <person name="Matsuo A.L."/>
            <person name="Morais F.V."/>
            <person name="Pereira M."/>
            <person name="Rodriguez-Brito S."/>
            <person name="Sakthikumar S."/>
            <person name="Salem-Izacc S.M."/>
            <person name="Sykes S.M."/>
            <person name="Teixeira M.M."/>
            <person name="Vallejo M.C."/>
            <person name="Walter M.E."/>
            <person name="Yandava C."/>
            <person name="Young S."/>
            <person name="Zeng Q."/>
            <person name="Zucker J."/>
            <person name="Felipe M.S."/>
            <person name="Goldman G.H."/>
            <person name="Haas B.J."/>
            <person name="McEwen J.G."/>
            <person name="Nino-Vega G."/>
            <person name="Puccia R."/>
            <person name="San-Blas G."/>
            <person name="Soares C.M."/>
            <person name="Birren B.W."/>
            <person name="Cuomo C.A."/>
        </authorList>
    </citation>
    <scope>NUCLEOTIDE SEQUENCE [LARGE SCALE GENOMIC DNA]</scope>
    <source>
        <strain evidence="3 4">Pb18</strain>
    </source>
</reference>
<accession>C1GJ54</accession>
<evidence type="ECO:0000313" key="3">
    <source>
        <dbReference type="EMBL" id="EEH42470.2"/>
    </source>
</evidence>
<dbReference type="InParanoid" id="C1GJ54"/>
<dbReference type="EMBL" id="KN275967">
    <property type="protein sequence ID" value="EEH42470.2"/>
    <property type="molecule type" value="Genomic_DNA"/>
</dbReference>